<organism evidence="2 3">
    <name type="scientific">Paraburkholderia fungorum</name>
    <dbReference type="NCBI Taxonomy" id="134537"/>
    <lineage>
        <taxon>Bacteria</taxon>
        <taxon>Pseudomonadati</taxon>
        <taxon>Pseudomonadota</taxon>
        <taxon>Betaproteobacteria</taxon>
        <taxon>Burkholderiales</taxon>
        <taxon>Burkholderiaceae</taxon>
        <taxon>Paraburkholderia</taxon>
    </lineage>
</organism>
<dbReference type="EMBL" id="JANSLM010000010">
    <property type="protein sequence ID" value="MDT8840706.1"/>
    <property type="molecule type" value="Genomic_DNA"/>
</dbReference>
<evidence type="ECO:0000313" key="2">
    <source>
        <dbReference type="EMBL" id="MDT8840706.1"/>
    </source>
</evidence>
<evidence type="ECO:0000256" key="1">
    <source>
        <dbReference type="SAM" id="MobiDB-lite"/>
    </source>
</evidence>
<reference evidence="2" key="1">
    <citation type="submission" date="2022-08" db="EMBL/GenBank/DDBJ databases">
        <authorList>
            <person name="Kim S.-J."/>
        </authorList>
    </citation>
    <scope>NUCLEOTIDE SEQUENCE</scope>
    <source>
        <strain evidence="2">KJ</strain>
    </source>
</reference>
<proteinExistence type="predicted"/>
<comment type="caution">
    <text evidence="2">The sequence shown here is derived from an EMBL/GenBank/DDBJ whole genome shotgun (WGS) entry which is preliminary data.</text>
</comment>
<gene>
    <name evidence="2" type="ORF">ParKJ_25085</name>
</gene>
<dbReference type="AlphaFoldDB" id="A0AAP5QAT8"/>
<evidence type="ECO:0000313" key="3">
    <source>
        <dbReference type="Proteomes" id="UP001246473"/>
    </source>
</evidence>
<accession>A0AAP5QAT8</accession>
<dbReference type="Proteomes" id="UP001246473">
    <property type="component" value="Unassembled WGS sequence"/>
</dbReference>
<name>A0AAP5QAT8_9BURK</name>
<feature type="region of interest" description="Disordered" evidence="1">
    <location>
        <begin position="1"/>
        <end position="30"/>
    </location>
</feature>
<protein>
    <submittedName>
        <fullName evidence="2">Uncharacterized protein</fullName>
    </submittedName>
</protein>
<dbReference type="RefSeq" id="WP_028194405.1">
    <property type="nucleotide sequence ID" value="NZ_CADFGE010000002.1"/>
</dbReference>
<sequence length="64" mass="7118">MSRYAEQLRRTRVGTHGSHGRGSIEKCGIRVSPDDPPIGDACQFKAKVNERAFIYTVNFGTYDG</sequence>